<organism evidence="2 3">
    <name type="scientific">Billgrantia desiderata</name>
    <dbReference type="NCBI Taxonomy" id="52021"/>
    <lineage>
        <taxon>Bacteria</taxon>
        <taxon>Pseudomonadati</taxon>
        <taxon>Pseudomonadota</taxon>
        <taxon>Gammaproteobacteria</taxon>
        <taxon>Oceanospirillales</taxon>
        <taxon>Halomonadaceae</taxon>
        <taxon>Billgrantia</taxon>
    </lineage>
</organism>
<accession>A0AAW4YVQ3</accession>
<dbReference type="RefSeq" id="WP_255762973.1">
    <property type="nucleotide sequence ID" value="NZ_JABFTS010000006.1"/>
</dbReference>
<dbReference type="Pfam" id="PF18735">
    <property type="entry name" value="HEPN_RiboL-PSP"/>
    <property type="match status" value="1"/>
</dbReference>
<dbReference type="InterPro" id="IPR041519">
    <property type="entry name" value="HEPN_RiboL-PSP"/>
</dbReference>
<evidence type="ECO:0000313" key="3">
    <source>
        <dbReference type="Proteomes" id="UP001320178"/>
    </source>
</evidence>
<dbReference type="EMBL" id="JABFTS010000006">
    <property type="protein sequence ID" value="MCE8052513.1"/>
    <property type="molecule type" value="Genomic_DNA"/>
</dbReference>
<feature type="domain" description="RiboL-PSP-HEPN" evidence="1">
    <location>
        <begin position="19"/>
        <end position="181"/>
    </location>
</feature>
<comment type="caution">
    <text evidence="2">The sequence shown here is derived from an EMBL/GenBank/DDBJ whole genome shotgun (WGS) entry which is preliminary data.</text>
</comment>
<protein>
    <recommendedName>
        <fullName evidence="1">RiboL-PSP-HEPN domain-containing protein</fullName>
    </recommendedName>
</protein>
<name>A0AAW4YVQ3_9GAMM</name>
<reference evidence="2" key="1">
    <citation type="submission" date="2020-05" db="EMBL/GenBank/DDBJ databases">
        <authorList>
            <person name="Wang L."/>
            <person name="Shao Z."/>
        </authorList>
    </citation>
    <scope>NUCLEOTIDE SEQUENCE</scope>
    <source>
        <strain evidence="2">MCCC 1A05776</strain>
    </source>
</reference>
<evidence type="ECO:0000313" key="2">
    <source>
        <dbReference type="EMBL" id="MCE8052513.1"/>
    </source>
</evidence>
<reference evidence="2" key="2">
    <citation type="journal article" date="2021" name="Front. Microbiol.">
        <title>Aerobic Denitrification and Heterotrophic Sulfur Oxidation in the Genus Halomonas Revealed by Six Novel Species Characterizations and Genome-Based Analysis.</title>
        <authorList>
            <person name="Wang L."/>
            <person name="Shao Z."/>
        </authorList>
    </citation>
    <scope>NUCLEOTIDE SEQUENCE</scope>
    <source>
        <strain evidence="2">MCCC 1A05776</strain>
    </source>
</reference>
<sequence length="212" mass="24768">MPSQSHHAFLDQLGSVDQLITIHGRIQSGKGRRHEQDALHKAGVVMTVAAWQAYIEKIIRETLNNIESGFYGPTATQTAPHWALHSFNLRRAEILGTVNKFNTPNTQNIQRIFQEAFDFDPWPCWEWYRGPRKWNGHQTRVRTDSWVKIRHAIAHGYPLPDNMDFLQDKNGNARLNLTLLRECLNHFKHIALQTDHSLRDYLENQYNIHSPW</sequence>
<proteinExistence type="predicted"/>
<dbReference type="Proteomes" id="UP001320178">
    <property type="component" value="Unassembled WGS sequence"/>
</dbReference>
<gene>
    <name evidence="2" type="ORF">HOP61_14535</name>
</gene>
<evidence type="ECO:0000259" key="1">
    <source>
        <dbReference type="Pfam" id="PF18735"/>
    </source>
</evidence>
<dbReference type="AlphaFoldDB" id="A0AAW4YVQ3"/>